<dbReference type="InterPro" id="IPR008271">
    <property type="entry name" value="Ser/Thr_kinase_AS"/>
</dbReference>
<comment type="caution">
    <text evidence="16">The sequence shown here is derived from an EMBL/GenBank/DDBJ whole genome shotgun (WGS) entry which is preliminary data.</text>
</comment>
<dbReference type="SMART" id="SM01270">
    <property type="entry name" value="Longin"/>
    <property type="match status" value="1"/>
</dbReference>
<dbReference type="Gene3D" id="3.30.450.50">
    <property type="entry name" value="Longin domain"/>
    <property type="match status" value="1"/>
</dbReference>
<dbReference type="InterPro" id="IPR001223">
    <property type="entry name" value="Glyco_hydro18_cat"/>
</dbReference>
<evidence type="ECO:0000313" key="17">
    <source>
        <dbReference type="Proteomes" id="UP001151760"/>
    </source>
</evidence>
<protein>
    <submittedName>
        <fullName evidence="16">Cysteine-rich receptor-like protein kinase 10</fullName>
    </submittedName>
</protein>
<dbReference type="InterPro" id="IPR011583">
    <property type="entry name" value="Chitinase_II/V-like_cat"/>
</dbReference>
<dbReference type="InterPro" id="IPR042855">
    <property type="entry name" value="V_SNARE_CC"/>
</dbReference>
<dbReference type="CDD" id="cd02879">
    <property type="entry name" value="GH18_plant_chitinase_class_V"/>
    <property type="match status" value="1"/>
</dbReference>
<dbReference type="PANTHER" id="PTHR27002:SF559">
    <property type="entry name" value="CYSTEINE-RICH RLK (RECEPTOR-LIKE KINASE) PROTEIN"/>
    <property type="match status" value="1"/>
</dbReference>
<dbReference type="SMART" id="SM00220">
    <property type="entry name" value="S_TKc"/>
    <property type="match status" value="1"/>
</dbReference>
<keyword evidence="5" id="KW-0547">Nucleotide-binding</keyword>
<feature type="domain" description="Longin" evidence="13">
    <location>
        <begin position="84"/>
        <end position="165"/>
    </location>
</feature>
<evidence type="ECO:0000256" key="6">
    <source>
        <dbReference type="ARBA" id="ARBA00022777"/>
    </source>
</evidence>
<feature type="domain" description="Protein kinase" evidence="12">
    <location>
        <begin position="840"/>
        <end position="1119"/>
    </location>
</feature>
<proteinExistence type="inferred from homology"/>
<dbReference type="Pfam" id="PF00957">
    <property type="entry name" value="Synaptobrevin"/>
    <property type="match status" value="1"/>
</dbReference>
<keyword evidence="9" id="KW-0175">Coiled coil</keyword>
<feature type="transmembrane region" description="Helical" evidence="11">
    <location>
        <begin position="781"/>
        <end position="803"/>
    </location>
</feature>
<dbReference type="PROSITE" id="PS50892">
    <property type="entry name" value="V_SNARE"/>
    <property type="match status" value="1"/>
</dbReference>
<evidence type="ECO:0000256" key="9">
    <source>
        <dbReference type="PROSITE-ProRule" id="PRU00290"/>
    </source>
</evidence>
<keyword evidence="8 11" id="KW-0472">Membrane</keyword>
<feature type="region of interest" description="Disordered" evidence="10">
    <location>
        <begin position="280"/>
        <end position="299"/>
    </location>
</feature>
<evidence type="ECO:0000256" key="8">
    <source>
        <dbReference type="ARBA" id="ARBA00023136"/>
    </source>
</evidence>
<keyword evidence="3" id="KW-0723">Serine/threonine-protein kinase</keyword>
<reference evidence="16" key="1">
    <citation type="journal article" date="2022" name="Int. J. Mol. Sci.">
        <title>Draft Genome of Tanacetum Coccineum: Genomic Comparison of Closely Related Tanacetum-Family Plants.</title>
        <authorList>
            <person name="Yamashiro T."/>
            <person name="Shiraishi A."/>
            <person name="Nakayama K."/>
            <person name="Satake H."/>
        </authorList>
    </citation>
    <scope>NUCLEOTIDE SEQUENCE</scope>
</reference>
<dbReference type="Gene3D" id="3.10.50.10">
    <property type="match status" value="1"/>
</dbReference>
<keyword evidence="4" id="KW-0808">Transferase</keyword>
<dbReference type="PROSITE" id="PS51910">
    <property type="entry name" value="GH18_2"/>
    <property type="match status" value="1"/>
</dbReference>
<dbReference type="Pfam" id="PF07714">
    <property type="entry name" value="PK_Tyr_Ser-Thr"/>
    <property type="match status" value="1"/>
</dbReference>
<evidence type="ECO:0000256" key="3">
    <source>
        <dbReference type="ARBA" id="ARBA00022527"/>
    </source>
</evidence>
<dbReference type="InterPro" id="IPR001245">
    <property type="entry name" value="Ser-Thr/Tyr_kinase_cat_dom"/>
</dbReference>
<name>A0ABQ5FMX7_9ASTR</name>
<dbReference type="CDD" id="cd14824">
    <property type="entry name" value="Longin"/>
    <property type="match status" value="1"/>
</dbReference>
<dbReference type="Proteomes" id="UP001151760">
    <property type="component" value="Unassembled WGS sequence"/>
</dbReference>
<keyword evidence="17" id="KW-1185">Reference proteome</keyword>
<feature type="domain" description="GH18" evidence="15">
    <location>
        <begin position="434"/>
        <end position="775"/>
    </location>
</feature>
<dbReference type="PANTHER" id="PTHR27002">
    <property type="entry name" value="RECEPTOR-LIKE SERINE/THREONINE-PROTEIN KINASE SD1-8"/>
    <property type="match status" value="1"/>
</dbReference>
<dbReference type="InterPro" id="IPR011009">
    <property type="entry name" value="Kinase-like_dom_sf"/>
</dbReference>
<dbReference type="SMART" id="SM00636">
    <property type="entry name" value="Glyco_18"/>
    <property type="match status" value="1"/>
</dbReference>
<keyword evidence="11" id="KW-1133">Transmembrane helix</keyword>
<accession>A0ABQ5FMX7</accession>
<evidence type="ECO:0000256" key="7">
    <source>
        <dbReference type="ARBA" id="ARBA00022840"/>
    </source>
</evidence>
<dbReference type="SUPFAM" id="SSF54556">
    <property type="entry name" value="Chitinase insertion domain"/>
    <property type="match status" value="1"/>
</dbReference>
<evidence type="ECO:0000259" key="15">
    <source>
        <dbReference type="PROSITE" id="PS51910"/>
    </source>
</evidence>
<dbReference type="SUPFAM" id="SSF58038">
    <property type="entry name" value="SNARE fusion complex"/>
    <property type="match status" value="1"/>
</dbReference>
<keyword evidence="7" id="KW-0067">ATP-binding</keyword>
<evidence type="ECO:0000259" key="12">
    <source>
        <dbReference type="PROSITE" id="PS50011"/>
    </source>
</evidence>
<keyword evidence="6" id="KW-0418">Kinase</keyword>
<sequence>MGTKAMEDMEVVLKRFGDEQSTLLDRFERLSFEVQLNKAILSRSFSEPYEPRYQLAPLPLPTPPEPEVIQGRHRRHCLRRRIGFQKILKKLFRPIFGSRKEEKKDNINLDNKNFKFMKAFSRSMRVHSYNGNGLCVVGFMDDHYPVRSAFSVLNKVIDEYQKSFGDSWRSIQADSTQSWPYLNDALTKFQDPAEADKLLKIQRELDETKIILHKTIDSVLERGEKLDSLVEESSDLSAASQNEMIAIREAQEGQEGTCLTDAEIVSRVLGESRSFLPGRGRRLPLSSGASSSSVHSHPTGPLLSQEVWARAFTASQDQLVFATGPLFSQEAWARAFAASQDQLSALCQQIAANIRVTQPAPLDPHQFVEVTDARDDAPERELRKWVGMTWENVQMQAAESGADTFRDYIQTLHVVLIVALVELDGGTYRDSQTWIKAGYWYTGSEFPVPNINSALFTHLICAFAYINPSTHELFLRDSDEPYVSTFASTVKTTNPSVIPLLSIWTQNGYYGSNGNSSNFLNMAENPSYRKRFIESSIKMARLHGFKGLDLYVATLLSTKGNMTNLRPLFDELRVGVDTQNLTLTMGSHYSPENDGLSYPVDSVGRNFDWVHVRSYDYYTSLNTNITAAHSALYDPSTKVSTDYGINEWIKRGLPARKLVLGLAYHGYAWTLVDTKDSGIGAPAKGVAITRDGSVSYDYIKKYMRSYGVNSVYNNTYVINSCVIGAFWIGFDDVEAIRAKVAYAKKKGLLGYNVWQVPNDCNWELSKAAAQEEDEYSHDKRFLVITLCIVCSVILSLGCIMGYLRRKIISKVKLMTHKGKSSNHNQEVLSFDDIREATNSFSEENKLGEGGYGPVYKGTLSNGQEIAVKRLSHSSKQGLEEFKNEVMFATKLQHVNLVKLLGFCTEREEKMLIYEYMPNKSLDYYLFDPNRRSMLNWDKWVEIIEGIIQGLLYLQEYSRLTIVHRDLKASNILLDAEMKPKISDFGIAKSFQNNEIEASTDRIVGTYGCIPPEYIKKGTYSRKYDVYSFGVLLLQILSGKKNYNVYGPSQNLNLLEYFRPAYVLWKQGIGMDFIDPSLDDAFSRYKLITCMQVALLCVEENWAQRPSMLEVSAMLRNEYASVPMPRKPAFSTNKYEDEKNFGATDEVYSVDIATISHLLPR</sequence>
<evidence type="ECO:0000256" key="5">
    <source>
        <dbReference type="ARBA" id="ARBA00022741"/>
    </source>
</evidence>
<dbReference type="InterPro" id="IPR000719">
    <property type="entry name" value="Prot_kinase_dom"/>
</dbReference>
<dbReference type="SUPFAM" id="SSF51445">
    <property type="entry name" value="(Trans)glycosidases"/>
    <property type="match status" value="1"/>
</dbReference>
<dbReference type="SUPFAM" id="SSF56112">
    <property type="entry name" value="Protein kinase-like (PK-like)"/>
    <property type="match status" value="1"/>
</dbReference>
<dbReference type="InterPro" id="IPR010908">
    <property type="entry name" value="Longin_dom"/>
</dbReference>
<dbReference type="EMBL" id="BQNB010017569">
    <property type="protein sequence ID" value="GJT64715.1"/>
    <property type="molecule type" value="Genomic_DNA"/>
</dbReference>
<comment type="subcellular location">
    <subcellularLocation>
        <location evidence="1">Endomembrane system</location>
    </subcellularLocation>
</comment>
<dbReference type="PROSITE" id="PS50859">
    <property type="entry name" value="LONGIN"/>
    <property type="match status" value="1"/>
</dbReference>
<evidence type="ECO:0000256" key="11">
    <source>
        <dbReference type="SAM" id="Phobius"/>
    </source>
</evidence>
<dbReference type="Gene3D" id="3.20.20.80">
    <property type="entry name" value="Glycosidases"/>
    <property type="match status" value="1"/>
</dbReference>
<gene>
    <name evidence="16" type="ORF">Tco_1016195</name>
</gene>
<reference evidence="16" key="2">
    <citation type="submission" date="2022-01" db="EMBL/GenBank/DDBJ databases">
        <authorList>
            <person name="Yamashiro T."/>
            <person name="Shiraishi A."/>
            <person name="Satake H."/>
            <person name="Nakayama K."/>
        </authorList>
    </citation>
    <scope>NUCLEOTIDE SEQUENCE</scope>
</reference>
<dbReference type="PROSITE" id="PS50011">
    <property type="entry name" value="PROTEIN_KINASE_DOM"/>
    <property type="match status" value="1"/>
</dbReference>
<organism evidence="16 17">
    <name type="scientific">Tanacetum coccineum</name>
    <dbReference type="NCBI Taxonomy" id="301880"/>
    <lineage>
        <taxon>Eukaryota</taxon>
        <taxon>Viridiplantae</taxon>
        <taxon>Streptophyta</taxon>
        <taxon>Embryophyta</taxon>
        <taxon>Tracheophyta</taxon>
        <taxon>Spermatophyta</taxon>
        <taxon>Magnoliopsida</taxon>
        <taxon>eudicotyledons</taxon>
        <taxon>Gunneridae</taxon>
        <taxon>Pentapetalae</taxon>
        <taxon>asterids</taxon>
        <taxon>campanulids</taxon>
        <taxon>Asterales</taxon>
        <taxon>Asteraceae</taxon>
        <taxon>Asteroideae</taxon>
        <taxon>Anthemideae</taxon>
        <taxon>Anthemidinae</taxon>
        <taxon>Tanacetum</taxon>
    </lineage>
</organism>
<keyword evidence="11" id="KW-0812">Transmembrane</keyword>
<evidence type="ECO:0000259" key="13">
    <source>
        <dbReference type="PROSITE" id="PS50859"/>
    </source>
</evidence>
<dbReference type="InterPro" id="IPR017853">
    <property type="entry name" value="GH"/>
</dbReference>
<dbReference type="SUPFAM" id="SSF64356">
    <property type="entry name" value="SNARE-like"/>
    <property type="match status" value="1"/>
</dbReference>
<dbReference type="Pfam" id="PF13774">
    <property type="entry name" value="Longin"/>
    <property type="match status" value="1"/>
</dbReference>
<evidence type="ECO:0000259" key="14">
    <source>
        <dbReference type="PROSITE" id="PS50892"/>
    </source>
</evidence>
<evidence type="ECO:0000313" key="16">
    <source>
        <dbReference type="EMBL" id="GJT64715.1"/>
    </source>
</evidence>
<dbReference type="InterPro" id="IPR029070">
    <property type="entry name" value="Chitinase_insertion_sf"/>
</dbReference>
<evidence type="ECO:0000256" key="4">
    <source>
        <dbReference type="ARBA" id="ARBA00022679"/>
    </source>
</evidence>
<dbReference type="Gene3D" id="3.30.200.20">
    <property type="entry name" value="Phosphorylase Kinase, domain 1"/>
    <property type="match status" value="1"/>
</dbReference>
<dbReference type="Pfam" id="PF00704">
    <property type="entry name" value="Glyco_hydro_18"/>
    <property type="match status" value="1"/>
</dbReference>
<dbReference type="InterPro" id="IPR011012">
    <property type="entry name" value="Longin-like_dom_sf"/>
</dbReference>
<evidence type="ECO:0000256" key="1">
    <source>
        <dbReference type="ARBA" id="ARBA00004308"/>
    </source>
</evidence>
<evidence type="ECO:0000256" key="10">
    <source>
        <dbReference type="SAM" id="MobiDB-lite"/>
    </source>
</evidence>
<feature type="domain" description="V-SNARE coiled-coil homology" evidence="14">
    <location>
        <begin position="197"/>
        <end position="260"/>
    </location>
</feature>
<dbReference type="Gene3D" id="1.20.5.110">
    <property type="match status" value="1"/>
</dbReference>
<evidence type="ECO:0000256" key="2">
    <source>
        <dbReference type="ARBA" id="ARBA00008025"/>
    </source>
</evidence>
<comment type="similarity">
    <text evidence="2">Belongs to the synaptobrevin family.</text>
</comment>
<dbReference type="Gene3D" id="1.10.510.10">
    <property type="entry name" value="Transferase(Phosphotransferase) domain 1"/>
    <property type="match status" value="1"/>
</dbReference>
<dbReference type="PROSITE" id="PS00108">
    <property type="entry name" value="PROTEIN_KINASE_ST"/>
    <property type="match status" value="1"/>
</dbReference>